<dbReference type="OrthoDB" id="5855782at2759"/>
<dbReference type="GO" id="GO:0016787">
    <property type="term" value="F:hydrolase activity"/>
    <property type="evidence" value="ECO:0007669"/>
    <property type="project" value="InterPro"/>
</dbReference>
<proteinExistence type="predicted"/>
<dbReference type="PANTHER" id="PTHR22946:SF11">
    <property type="entry name" value="DIENELACTONE HYDROLASE DOMAIN-CONTAINING PROTEIN"/>
    <property type="match status" value="1"/>
</dbReference>
<evidence type="ECO:0000313" key="4">
    <source>
        <dbReference type="Proteomes" id="UP000230423"/>
    </source>
</evidence>
<dbReference type="Gene3D" id="3.40.50.1820">
    <property type="entry name" value="alpha/beta hydrolase"/>
    <property type="match status" value="1"/>
</dbReference>
<gene>
    <name evidence="3" type="ORF">TELCIR_25380</name>
</gene>
<feature type="chain" id="PRO_5013580712" description="Dienelactone hydrolase domain-containing protein" evidence="1">
    <location>
        <begin position="19"/>
        <end position="152"/>
    </location>
</feature>
<protein>
    <recommendedName>
        <fullName evidence="2">Dienelactone hydrolase domain-containing protein</fullName>
    </recommendedName>
</protein>
<dbReference type="InterPro" id="IPR002925">
    <property type="entry name" value="Dienelactn_hydro"/>
</dbReference>
<dbReference type="Proteomes" id="UP000230423">
    <property type="component" value="Unassembled WGS sequence"/>
</dbReference>
<reference evidence="3 4" key="1">
    <citation type="submission" date="2015-09" db="EMBL/GenBank/DDBJ databases">
        <title>Draft genome of the parasitic nematode Teladorsagia circumcincta isolate WARC Sus (inbred).</title>
        <authorList>
            <person name="Mitreva M."/>
        </authorList>
    </citation>
    <scope>NUCLEOTIDE SEQUENCE [LARGE SCALE GENOMIC DNA]</scope>
    <source>
        <strain evidence="3 4">S</strain>
    </source>
</reference>
<accession>A0A2G9T6Y1</accession>
<feature type="signal peptide" evidence="1">
    <location>
        <begin position="1"/>
        <end position="18"/>
    </location>
</feature>
<dbReference type="EMBL" id="KZ415629">
    <property type="protein sequence ID" value="PIO53292.1"/>
    <property type="molecule type" value="Genomic_DNA"/>
</dbReference>
<feature type="non-terminal residue" evidence="3">
    <location>
        <position position="152"/>
    </location>
</feature>
<dbReference type="PANTHER" id="PTHR22946">
    <property type="entry name" value="DIENELACTONE HYDROLASE DOMAIN-CONTAINING PROTEIN-RELATED"/>
    <property type="match status" value="1"/>
</dbReference>
<name>A0A2G9T6Y1_TELCI</name>
<evidence type="ECO:0000256" key="1">
    <source>
        <dbReference type="SAM" id="SignalP"/>
    </source>
</evidence>
<dbReference type="InterPro" id="IPR029058">
    <property type="entry name" value="AB_hydrolase_fold"/>
</dbReference>
<evidence type="ECO:0000313" key="3">
    <source>
        <dbReference type="EMBL" id="PIO53292.1"/>
    </source>
</evidence>
<dbReference type="Pfam" id="PF01738">
    <property type="entry name" value="DLH"/>
    <property type="match status" value="1"/>
</dbReference>
<dbReference type="InterPro" id="IPR050261">
    <property type="entry name" value="FrsA_esterase"/>
</dbReference>
<dbReference type="SUPFAM" id="SSF53474">
    <property type="entry name" value="alpha/beta-Hydrolases"/>
    <property type="match status" value="1"/>
</dbReference>
<keyword evidence="1" id="KW-0732">Signal</keyword>
<dbReference type="AlphaFoldDB" id="A0A2G9T6Y1"/>
<keyword evidence="4" id="KW-1185">Reference proteome</keyword>
<organism evidence="3 4">
    <name type="scientific">Teladorsagia circumcincta</name>
    <name type="common">Brown stomach worm</name>
    <name type="synonym">Ostertagia circumcincta</name>
    <dbReference type="NCBI Taxonomy" id="45464"/>
    <lineage>
        <taxon>Eukaryota</taxon>
        <taxon>Metazoa</taxon>
        <taxon>Ecdysozoa</taxon>
        <taxon>Nematoda</taxon>
        <taxon>Chromadorea</taxon>
        <taxon>Rhabditida</taxon>
        <taxon>Rhabditina</taxon>
        <taxon>Rhabditomorpha</taxon>
        <taxon>Strongyloidea</taxon>
        <taxon>Trichostrongylidae</taxon>
        <taxon>Teladorsagia</taxon>
    </lineage>
</organism>
<sequence length="152" mass="16611">MKIISLVVVCLYFATAQGSHPGGPKPGKPTKAPPSPYIEKLVNYGAQNGTVLQGFLVYPKKASNKNKFPAVIEFHAFTGRTEFDNQKARDLAKLGYVAFAADTYGVGVASNDTNTNFATMAQMLAQRTTVLQQRVRAAWNLVKQLPYVDSQK</sequence>
<feature type="domain" description="Dienelactone hydrolase" evidence="2">
    <location>
        <begin position="53"/>
        <end position="152"/>
    </location>
</feature>
<evidence type="ECO:0000259" key="2">
    <source>
        <dbReference type="Pfam" id="PF01738"/>
    </source>
</evidence>